<comment type="caution">
    <text evidence="10">The sequence shown here is derived from an EMBL/GenBank/DDBJ whole genome shotgun (WGS) entry which is preliminary data.</text>
</comment>
<evidence type="ECO:0000256" key="8">
    <source>
        <dbReference type="RuleBase" id="RU000417"/>
    </source>
</evidence>
<proteinExistence type="inferred from homology"/>
<gene>
    <name evidence="10" type="primary">dcm</name>
    <name evidence="10" type="ORF">F9461_09735</name>
    <name evidence="9" type="ORF">FGAF848_35380</name>
</gene>
<dbReference type="InterPro" id="IPR050390">
    <property type="entry name" value="C5-Methyltransferase"/>
</dbReference>
<reference evidence="10 11" key="1">
    <citation type="submission" date="2019-12" db="EMBL/GenBank/DDBJ databases">
        <authorList>
            <consortium name="NARMS: The National Antimicrobial Resistance Monitoring System"/>
        </authorList>
    </citation>
    <scope>NUCLEOTIDE SEQUENCE [LARGE SCALE GENOMIC DNA]</scope>
    <source>
        <strain evidence="10 11">CVM N19EC0189</strain>
    </source>
</reference>
<evidence type="ECO:0000256" key="6">
    <source>
        <dbReference type="PROSITE-ProRule" id="PRU01016"/>
    </source>
</evidence>
<dbReference type="InterPro" id="IPR001525">
    <property type="entry name" value="C5_MeTfrase"/>
</dbReference>
<feature type="active site" evidence="6">
    <location>
        <position position="82"/>
    </location>
</feature>
<keyword evidence="4" id="KW-0680">Restriction system</keyword>
<evidence type="ECO:0000313" key="11">
    <source>
        <dbReference type="Proteomes" id="UP000534496"/>
    </source>
</evidence>
<dbReference type="InterPro" id="IPR029063">
    <property type="entry name" value="SAM-dependent_MTases_sf"/>
</dbReference>
<accession>A0A377NPF8</accession>
<evidence type="ECO:0000256" key="1">
    <source>
        <dbReference type="ARBA" id="ARBA00022603"/>
    </source>
</evidence>
<dbReference type="AlphaFoldDB" id="A0A377NPF8"/>
<dbReference type="NCBIfam" id="TIGR00675">
    <property type="entry name" value="dcm"/>
    <property type="match status" value="1"/>
</dbReference>
<dbReference type="Gene3D" id="3.40.50.150">
    <property type="entry name" value="Vaccinia Virus protein VP39"/>
    <property type="match status" value="1"/>
</dbReference>
<evidence type="ECO:0000313" key="9">
    <source>
        <dbReference type="EMBL" id="CAK1213093.1"/>
    </source>
</evidence>
<dbReference type="PROSITE" id="PS00095">
    <property type="entry name" value="C5_MTASE_2"/>
    <property type="match status" value="1"/>
</dbReference>
<comment type="similarity">
    <text evidence="6 7">Belongs to the class I-like SAM-binding methyltransferase superfamily. C5-methyltransferase family.</text>
</comment>
<dbReference type="Pfam" id="PF00145">
    <property type="entry name" value="DNA_methylase"/>
    <property type="match status" value="1"/>
</dbReference>
<dbReference type="SUPFAM" id="SSF53335">
    <property type="entry name" value="S-adenosyl-L-methionine-dependent methyltransferases"/>
    <property type="match status" value="1"/>
</dbReference>
<dbReference type="PANTHER" id="PTHR10629">
    <property type="entry name" value="CYTOSINE-SPECIFIC METHYLTRANSFERASE"/>
    <property type="match status" value="1"/>
</dbReference>
<dbReference type="PRINTS" id="PR00105">
    <property type="entry name" value="C5METTRFRASE"/>
</dbReference>
<dbReference type="Gene3D" id="3.90.120.10">
    <property type="entry name" value="DNA Methylase, subunit A, domain 2"/>
    <property type="match status" value="1"/>
</dbReference>
<dbReference type="InterPro" id="IPR031303">
    <property type="entry name" value="C5_meth_CS"/>
</dbReference>
<dbReference type="REBASE" id="433912">
    <property type="entry name" value="M.EcoC9119ORF1429P"/>
</dbReference>
<keyword evidence="2 6" id="KW-0808">Transferase</keyword>
<reference evidence="9" key="2">
    <citation type="submission" date="2023-10" db="EMBL/GenBank/DDBJ databases">
        <authorList>
            <person name="Leclercq S."/>
        </authorList>
    </citation>
    <scope>NUCLEOTIDE SEQUENCE</scope>
    <source>
        <strain evidence="9">F848</strain>
    </source>
</reference>
<evidence type="ECO:0000256" key="3">
    <source>
        <dbReference type="ARBA" id="ARBA00022691"/>
    </source>
</evidence>
<evidence type="ECO:0000256" key="7">
    <source>
        <dbReference type="RuleBase" id="RU000416"/>
    </source>
</evidence>
<keyword evidence="3 6" id="KW-0949">S-adenosyl-L-methionine</keyword>
<comment type="catalytic activity">
    <reaction evidence="5 8">
        <text>a 2'-deoxycytidine in DNA + S-adenosyl-L-methionine = a 5-methyl-2'-deoxycytidine in DNA + S-adenosyl-L-homocysteine + H(+)</text>
        <dbReference type="Rhea" id="RHEA:13681"/>
        <dbReference type="Rhea" id="RHEA-COMP:11369"/>
        <dbReference type="Rhea" id="RHEA-COMP:11370"/>
        <dbReference type="ChEBI" id="CHEBI:15378"/>
        <dbReference type="ChEBI" id="CHEBI:57856"/>
        <dbReference type="ChEBI" id="CHEBI:59789"/>
        <dbReference type="ChEBI" id="CHEBI:85452"/>
        <dbReference type="ChEBI" id="CHEBI:85454"/>
        <dbReference type="EC" id="2.1.1.37"/>
    </reaction>
</comment>
<dbReference type="PROSITE" id="PS51679">
    <property type="entry name" value="SAM_MT_C5"/>
    <property type="match status" value="1"/>
</dbReference>
<dbReference type="Proteomes" id="UP000534496">
    <property type="component" value="Unassembled WGS sequence"/>
</dbReference>
<evidence type="ECO:0000256" key="2">
    <source>
        <dbReference type="ARBA" id="ARBA00022679"/>
    </source>
</evidence>
<dbReference type="EMBL" id="CAUZHL010000005">
    <property type="protein sequence ID" value="CAK1213093.1"/>
    <property type="molecule type" value="Genomic_DNA"/>
</dbReference>
<dbReference type="GO" id="GO:0032259">
    <property type="term" value="P:methylation"/>
    <property type="evidence" value="ECO:0007669"/>
    <property type="project" value="UniProtKB-KW"/>
</dbReference>
<evidence type="ECO:0000256" key="4">
    <source>
        <dbReference type="ARBA" id="ARBA00022747"/>
    </source>
</evidence>
<dbReference type="Proteomes" id="UP001190091">
    <property type="component" value="Unassembled WGS sequence"/>
</dbReference>
<evidence type="ECO:0000313" key="10">
    <source>
        <dbReference type="EMBL" id="EFH3673501.1"/>
    </source>
</evidence>
<name>A0A377NPF8_ECOLX</name>
<dbReference type="GO" id="GO:0003886">
    <property type="term" value="F:DNA (cytosine-5-)-methyltransferase activity"/>
    <property type="evidence" value="ECO:0007669"/>
    <property type="project" value="UniProtKB-EC"/>
</dbReference>
<dbReference type="REBASE" id="461979">
    <property type="entry name" value="M.Eco78PORF6465P"/>
</dbReference>
<dbReference type="EC" id="2.1.1.37" evidence="8"/>
<sequence>MSKAPVVIDLFCGCGGFGLGAKLAGFDVIAAVDIDATLQSAYARNFPNTKIINGDISLLGESEWNSIILSKKIDGIIGGPPCQGYSRMGHSDVNDPRRSLLRHFFRTVNIIKPKFFVMENVEGLMDEKNVYELKSALKILDADYQVLDPMIIDASDFGAPTRRRRVVVIGFIPEEFECGLNSETLKAGNYERNTVRNAISDLPAPLMKSKNNDITDFGWHKYRDVNVENLSKYAKEMRSLPPKGMGWKNAIDKMKIGEISGFFNTLHSPKVKARYSSILPGMVDPVSKSKCLLWDGLCPTLRAGTGSDKGSHQAVRPLHPEEGRVITVREAARLQGFPDWFVFHHTKWHSFRMIGNSVSPLMSKHIMGEIYDALNNIETNAIKVG</sequence>
<dbReference type="PANTHER" id="PTHR10629:SF52">
    <property type="entry name" value="DNA (CYTOSINE-5)-METHYLTRANSFERASE 1"/>
    <property type="match status" value="1"/>
</dbReference>
<keyword evidence="1 6" id="KW-0489">Methyltransferase</keyword>
<organism evidence="10 11">
    <name type="scientific">Escherichia coli</name>
    <dbReference type="NCBI Taxonomy" id="562"/>
    <lineage>
        <taxon>Bacteria</taxon>
        <taxon>Pseudomonadati</taxon>
        <taxon>Pseudomonadota</taxon>
        <taxon>Gammaproteobacteria</taxon>
        <taxon>Enterobacterales</taxon>
        <taxon>Enterobacteriaceae</taxon>
        <taxon>Escherichia</taxon>
    </lineage>
</organism>
<dbReference type="GO" id="GO:0009307">
    <property type="term" value="P:DNA restriction-modification system"/>
    <property type="evidence" value="ECO:0007669"/>
    <property type="project" value="UniProtKB-KW"/>
</dbReference>
<dbReference type="RefSeq" id="WP_021535603.1">
    <property type="nucleotide sequence ID" value="NZ_BFLF01000016.1"/>
</dbReference>
<protein>
    <recommendedName>
        <fullName evidence="8">Cytosine-specific methyltransferase</fullName>
        <ecNumber evidence="8">2.1.1.37</ecNumber>
    </recommendedName>
</protein>
<evidence type="ECO:0000256" key="5">
    <source>
        <dbReference type="ARBA" id="ARBA00047422"/>
    </source>
</evidence>
<dbReference type="PROSITE" id="PS00094">
    <property type="entry name" value="C5_MTASE_1"/>
    <property type="match status" value="1"/>
</dbReference>
<dbReference type="EMBL" id="AASVQO010000006">
    <property type="protein sequence ID" value="EFH3673501.1"/>
    <property type="molecule type" value="Genomic_DNA"/>
</dbReference>
<dbReference type="InterPro" id="IPR018117">
    <property type="entry name" value="C5_DNA_meth_AS"/>
</dbReference>